<gene>
    <name evidence="4" type="ORF">B6C91_04240</name>
    <name evidence="3" type="ORF">B6D08_01930</name>
</gene>
<dbReference type="AlphaFoldDB" id="A0A242NLD5"/>
<protein>
    <recommendedName>
        <fullName evidence="2">RadC-like JAB domain-containing protein</fullName>
    </recommendedName>
</protein>
<evidence type="ECO:0000313" key="4">
    <source>
        <dbReference type="EMBL" id="OTQ10802.1"/>
    </source>
</evidence>
<evidence type="ECO:0000313" key="6">
    <source>
        <dbReference type="Proteomes" id="UP000194977"/>
    </source>
</evidence>
<organism evidence="3 6">
    <name type="scientific">Gilliamella apicola</name>
    <dbReference type="NCBI Taxonomy" id="1196095"/>
    <lineage>
        <taxon>Bacteria</taxon>
        <taxon>Pseudomonadati</taxon>
        <taxon>Pseudomonadota</taxon>
        <taxon>Gammaproteobacteria</taxon>
        <taxon>Orbales</taxon>
        <taxon>Orbaceae</taxon>
        <taxon>Gilliamella</taxon>
    </lineage>
</organism>
<evidence type="ECO:0000259" key="2">
    <source>
        <dbReference type="Pfam" id="PF04002"/>
    </source>
</evidence>
<feature type="domain" description="RadC-like JAB" evidence="2">
    <location>
        <begin position="1"/>
        <end position="43"/>
    </location>
</feature>
<evidence type="ECO:0000313" key="3">
    <source>
        <dbReference type="EMBL" id="OTQ01176.1"/>
    </source>
</evidence>
<evidence type="ECO:0000256" key="1">
    <source>
        <dbReference type="SAM" id="Phobius"/>
    </source>
</evidence>
<name>A0A242NLD5_9GAMM</name>
<dbReference type="Pfam" id="PF04002">
    <property type="entry name" value="RadC"/>
    <property type="match status" value="1"/>
</dbReference>
<comment type="caution">
    <text evidence="3">The sequence shown here is derived from an EMBL/GenBank/DDBJ whole genome shotgun (WGS) entry which is preliminary data.</text>
</comment>
<accession>A0A242NLD5</accession>
<evidence type="ECO:0000313" key="5">
    <source>
        <dbReference type="Proteomes" id="UP000194800"/>
    </source>
</evidence>
<dbReference type="Proteomes" id="UP000194977">
    <property type="component" value="Unassembled WGS sequence"/>
</dbReference>
<keyword evidence="1" id="KW-1133">Transmembrane helix</keyword>
<dbReference type="InterPro" id="IPR025657">
    <property type="entry name" value="RadC_JAB"/>
</dbReference>
<proteinExistence type="predicted"/>
<dbReference type="Proteomes" id="UP000194800">
    <property type="component" value="Unassembled WGS sequence"/>
</dbReference>
<sequence>MDNQNQLIANETVFIFTIIIVEIYSQEIFRQTLKCNAVRLILTQTIHNDY</sequence>
<reference evidence="5 6" key="1">
    <citation type="submission" date="2017-03" db="EMBL/GenBank/DDBJ databases">
        <title>Comparative genomics of honeybee gut symbionts reveal geographically distinct and subgroup specific antibiotic resistance.</title>
        <authorList>
            <person name="Ludvigsen J."/>
            <person name="Porcellato D."/>
            <person name="Labee-Lund T.M."/>
            <person name="Amdam G.V."/>
            <person name="Rudi K."/>
        </authorList>
    </citation>
    <scope>NUCLEOTIDE SEQUENCE [LARGE SCALE GENOMIC DNA]</scope>
    <source>
        <strain evidence="3 6">A-7-12</strain>
        <strain evidence="4 5">A-9-12</strain>
    </source>
</reference>
<keyword evidence="1" id="KW-0472">Membrane</keyword>
<keyword evidence="1" id="KW-0812">Transmembrane</keyword>
<dbReference type="EMBL" id="NARP01000004">
    <property type="protein sequence ID" value="OTQ01176.1"/>
    <property type="molecule type" value="Genomic_DNA"/>
</dbReference>
<keyword evidence="5" id="KW-1185">Reference proteome</keyword>
<feature type="transmembrane region" description="Helical" evidence="1">
    <location>
        <begin position="6"/>
        <end position="24"/>
    </location>
</feature>
<dbReference type="EMBL" id="NART01000012">
    <property type="protein sequence ID" value="OTQ10802.1"/>
    <property type="molecule type" value="Genomic_DNA"/>
</dbReference>